<dbReference type="PANTHER" id="PTHR33529">
    <property type="entry name" value="SLR0882 PROTEIN-RELATED"/>
    <property type="match status" value="1"/>
</dbReference>
<keyword evidence="4 6" id="KW-1133">Transmembrane helix</keyword>
<comment type="subcellular location">
    <subcellularLocation>
        <location evidence="1">Cell membrane</location>
        <topology evidence="1">Multi-pass membrane protein</topology>
    </subcellularLocation>
</comment>
<dbReference type="AlphaFoldDB" id="A0A644UQD3"/>
<dbReference type="GO" id="GO:0043190">
    <property type="term" value="C:ATP-binding cassette (ABC) transporter complex"/>
    <property type="evidence" value="ECO:0007669"/>
    <property type="project" value="TreeGrafter"/>
</dbReference>
<reference evidence="7" key="1">
    <citation type="submission" date="2019-08" db="EMBL/GenBank/DDBJ databases">
        <authorList>
            <person name="Kucharzyk K."/>
            <person name="Murdoch R.W."/>
            <person name="Higgins S."/>
            <person name="Loffler F."/>
        </authorList>
    </citation>
    <scope>NUCLEOTIDE SEQUENCE</scope>
</reference>
<evidence type="ECO:0000256" key="3">
    <source>
        <dbReference type="ARBA" id="ARBA00022692"/>
    </source>
</evidence>
<evidence type="ECO:0000313" key="7">
    <source>
        <dbReference type="EMBL" id="MPL81131.1"/>
    </source>
</evidence>
<evidence type="ECO:0000256" key="1">
    <source>
        <dbReference type="ARBA" id="ARBA00004651"/>
    </source>
</evidence>
<comment type="caution">
    <text evidence="7">The sequence shown here is derived from an EMBL/GenBank/DDBJ whole genome shotgun (WGS) entry which is preliminary data.</text>
</comment>
<feature type="transmembrane region" description="Helical" evidence="6">
    <location>
        <begin position="370"/>
        <end position="390"/>
    </location>
</feature>
<dbReference type="GO" id="GO:0015920">
    <property type="term" value="P:lipopolysaccharide transport"/>
    <property type="evidence" value="ECO:0007669"/>
    <property type="project" value="TreeGrafter"/>
</dbReference>
<evidence type="ECO:0000256" key="5">
    <source>
        <dbReference type="ARBA" id="ARBA00023136"/>
    </source>
</evidence>
<organism evidence="7">
    <name type="scientific">bioreactor metagenome</name>
    <dbReference type="NCBI Taxonomy" id="1076179"/>
    <lineage>
        <taxon>unclassified sequences</taxon>
        <taxon>metagenomes</taxon>
        <taxon>ecological metagenomes</taxon>
    </lineage>
</organism>
<accession>A0A644UQD3</accession>
<dbReference type="PANTHER" id="PTHR33529:SF6">
    <property type="entry name" value="YJGP_YJGQ FAMILY PERMEASE"/>
    <property type="match status" value="1"/>
</dbReference>
<feature type="transmembrane region" description="Helical" evidence="6">
    <location>
        <begin position="428"/>
        <end position="447"/>
    </location>
</feature>
<evidence type="ECO:0000256" key="6">
    <source>
        <dbReference type="SAM" id="Phobius"/>
    </source>
</evidence>
<sequence length="480" mass="54709">MKKLDILIIKSFLGPLLLTFSISEFVLLLQFIWKILEKMIGKGLDTLVILQLFWYILVTLVPMALPLAILLASIMTLGNFGERYELVAMKSAGISLWRILRPMIAVVSLLSVFAFFFSNNFMPIAEKKMRTLMYEINTKKPTVNIRPNEFYADIEQYIIRIGAKDKDGKNLSDVVIYDHSKSLGNISITAAKKGQMYTEDNGNTLVFNLIDGYTYDESVDENSFDTRPLIRLNFKEQLIRFDVSDFAFKETEEDRYSNHYKMLNILQLNKNINELRKENSDFNLSIIRGIKNQITTPIIRDSNILKIDSLYNFSFHKDYSSLTKEDRQKVIEQASQRAAYLKSDLKMLDSKRNGDSELIIRHRNELHRKFTLSAACLILFFIGAPLGAIIRKGGLGMPVVVSVLSFILYYVVGMIGEKASVEGAVSSFLGMWSSTLVFLPIGLFLTIKATSDSSLLNSESWIKGLNKIRNLLTGHKFENK</sequence>
<keyword evidence="2" id="KW-1003">Cell membrane</keyword>
<feature type="transmembrane region" description="Helical" evidence="6">
    <location>
        <begin position="12"/>
        <end position="33"/>
    </location>
</feature>
<feature type="transmembrane region" description="Helical" evidence="6">
    <location>
        <begin position="99"/>
        <end position="117"/>
    </location>
</feature>
<name>A0A644UQD3_9ZZZZ</name>
<dbReference type="InterPro" id="IPR005495">
    <property type="entry name" value="LptG/LptF_permease"/>
</dbReference>
<keyword evidence="5 6" id="KW-0472">Membrane</keyword>
<proteinExistence type="predicted"/>
<dbReference type="Pfam" id="PF03739">
    <property type="entry name" value="LptF_LptG"/>
    <property type="match status" value="2"/>
</dbReference>
<protein>
    <recommendedName>
        <fullName evidence="8">Lipopolysaccharide export system permease protein LptF</fullName>
    </recommendedName>
</protein>
<feature type="transmembrane region" description="Helical" evidence="6">
    <location>
        <begin position="397"/>
        <end position="416"/>
    </location>
</feature>
<evidence type="ECO:0000256" key="2">
    <source>
        <dbReference type="ARBA" id="ARBA00022475"/>
    </source>
</evidence>
<gene>
    <name evidence="7" type="ORF">SDC9_27045</name>
</gene>
<feature type="transmembrane region" description="Helical" evidence="6">
    <location>
        <begin position="53"/>
        <end position="78"/>
    </location>
</feature>
<keyword evidence="3 6" id="KW-0812">Transmembrane</keyword>
<dbReference type="EMBL" id="VSSQ01000145">
    <property type="protein sequence ID" value="MPL81131.1"/>
    <property type="molecule type" value="Genomic_DNA"/>
</dbReference>
<evidence type="ECO:0008006" key="8">
    <source>
        <dbReference type="Google" id="ProtNLM"/>
    </source>
</evidence>
<evidence type="ECO:0000256" key="4">
    <source>
        <dbReference type="ARBA" id="ARBA00022989"/>
    </source>
</evidence>